<sequence length="359" mass="39586">MKSMKVAMYSTRKYDKKSFEGEQEHITAAGIDITYLEPHLNAVTAKLAEDHQAVCLFVNDDACEDTLRILHSQGIKYIAMRCAGYNNVDLKVAKELGISVVNVPAYSPEAVAEFAVGMLLTIVRKYHKAYNRVREGNFLLDGLMGFNLEGKTIGIIGTGKIGLCTGRILAHGFRAKVVGYDPYPNPTAAAENGIQYVSLEELFKTSDVISLHCPLTPETRYIVNEEALKTTKPGAKLHFPHIRWLLMALFPDSGLIIVNTSRGALIDTSDLIQGLKSGHVGAVGMDVYERESKYFFRDSSNKIIQDDQLSRLVSFHNVFISGHQAFLTREALSAIARVTVENLKLLEEGSPCSNSVTAN</sequence>
<evidence type="ECO:0000256" key="3">
    <source>
        <dbReference type="ARBA" id="ARBA00023027"/>
    </source>
</evidence>
<name>A0A8H3CPC3_9AGAM</name>
<comment type="similarity">
    <text evidence="1 4">Belongs to the D-isomer specific 2-hydroxyacid dehydrogenase family.</text>
</comment>
<evidence type="ECO:0000256" key="1">
    <source>
        <dbReference type="ARBA" id="ARBA00005854"/>
    </source>
</evidence>
<evidence type="ECO:0000259" key="6">
    <source>
        <dbReference type="Pfam" id="PF02826"/>
    </source>
</evidence>
<dbReference type="InterPro" id="IPR029753">
    <property type="entry name" value="D-isomer_DH_CS"/>
</dbReference>
<evidence type="ECO:0000259" key="5">
    <source>
        <dbReference type="Pfam" id="PF00389"/>
    </source>
</evidence>
<feature type="domain" description="D-isomer specific 2-hydroxyacid dehydrogenase catalytic" evidence="5">
    <location>
        <begin position="21"/>
        <end position="356"/>
    </location>
</feature>
<dbReference type="GO" id="GO:0051287">
    <property type="term" value="F:NAD binding"/>
    <property type="evidence" value="ECO:0007669"/>
    <property type="project" value="InterPro"/>
</dbReference>
<evidence type="ECO:0000256" key="4">
    <source>
        <dbReference type="RuleBase" id="RU003719"/>
    </source>
</evidence>
<dbReference type="Pfam" id="PF02826">
    <property type="entry name" value="2-Hacid_dh_C"/>
    <property type="match status" value="1"/>
</dbReference>
<dbReference type="PROSITE" id="PS00065">
    <property type="entry name" value="D_2_HYDROXYACID_DH_1"/>
    <property type="match status" value="1"/>
</dbReference>
<dbReference type="Pfam" id="PF00389">
    <property type="entry name" value="2-Hacid_dh"/>
    <property type="match status" value="1"/>
</dbReference>
<gene>
    <name evidence="7" type="ORF">RDB_LOCUS144283</name>
</gene>
<feature type="domain" description="D-isomer specific 2-hydroxyacid dehydrogenase NAD-binding" evidence="6">
    <location>
        <begin position="116"/>
        <end position="325"/>
    </location>
</feature>
<dbReference type="SUPFAM" id="SSF52283">
    <property type="entry name" value="Formate/glycerate dehydrogenase catalytic domain-like"/>
    <property type="match status" value="1"/>
</dbReference>
<reference evidence="7" key="1">
    <citation type="submission" date="2021-01" db="EMBL/GenBank/DDBJ databases">
        <authorList>
            <person name="Kaushik A."/>
        </authorList>
    </citation>
    <scope>NUCLEOTIDE SEQUENCE</scope>
    <source>
        <strain evidence="7">AG4-R118</strain>
    </source>
</reference>
<dbReference type="PANTHER" id="PTHR43026:SF1">
    <property type="entry name" value="2-HYDROXYACID DEHYDROGENASE HOMOLOG 1-RELATED"/>
    <property type="match status" value="1"/>
</dbReference>
<organism evidence="7 8">
    <name type="scientific">Rhizoctonia solani</name>
    <dbReference type="NCBI Taxonomy" id="456999"/>
    <lineage>
        <taxon>Eukaryota</taxon>
        <taxon>Fungi</taxon>
        <taxon>Dikarya</taxon>
        <taxon>Basidiomycota</taxon>
        <taxon>Agaricomycotina</taxon>
        <taxon>Agaricomycetes</taxon>
        <taxon>Cantharellales</taxon>
        <taxon>Ceratobasidiaceae</taxon>
        <taxon>Rhizoctonia</taxon>
    </lineage>
</organism>
<dbReference type="AlphaFoldDB" id="A0A8H3CPC3"/>
<dbReference type="SUPFAM" id="SSF51735">
    <property type="entry name" value="NAD(P)-binding Rossmann-fold domains"/>
    <property type="match status" value="1"/>
</dbReference>
<accession>A0A8H3CPC3</accession>
<protein>
    <recommendedName>
        <fullName evidence="9">D-lactate dehydrogenase</fullName>
    </recommendedName>
</protein>
<dbReference type="PROSITE" id="PS00670">
    <property type="entry name" value="D_2_HYDROXYACID_DH_2"/>
    <property type="match status" value="1"/>
</dbReference>
<dbReference type="InterPro" id="IPR006139">
    <property type="entry name" value="D-isomer_2_OHA_DH_cat_dom"/>
</dbReference>
<evidence type="ECO:0000313" key="7">
    <source>
        <dbReference type="EMBL" id="CAE6494040.1"/>
    </source>
</evidence>
<dbReference type="GO" id="GO:0016616">
    <property type="term" value="F:oxidoreductase activity, acting on the CH-OH group of donors, NAD or NADP as acceptor"/>
    <property type="evidence" value="ECO:0007669"/>
    <property type="project" value="InterPro"/>
</dbReference>
<dbReference type="InterPro" id="IPR029752">
    <property type="entry name" value="D-isomer_DH_CS1"/>
</dbReference>
<dbReference type="InterPro" id="IPR036291">
    <property type="entry name" value="NAD(P)-bd_dom_sf"/>
</dbReference>
<proteinExistence type="inferred from homology"/>
<dbReference type="PANTHER" id="PTHR43026">
    <property type="entry name" value="2-HYDROXYACID DEHYDROGENASE HOMOLOG 1-RELATED"/>
    <property type="match status" value="1"/>
</dbReference>
<dbReference type="CDD" id="cd12183">
    <property type="entry name" value="LDH_like_2"/>
    <property type="match status" value="1"/>
</dbReference>
<dbReference type="InterPro" id="IPR058205">
    <property type="entry name" value="D-LDH-like"/>
</dbReference>
<keyword evidence="2 4" id="KW-0560">Oxidoreductase</keyword>
<evidence type="ECO:0000313" key="8">
    <source>
        <dbReference type="Proteomes" id="UP000663888"/>
    </source>
</evidence>
<dbReference type="InterPro" id="IPR006140">
    <property type="entry name" value="D-isomer_DH_NAD-bd"/>
</dbReference>
<evidence type="ECO:0008006" key="9">
    <source>
        <dbReference type="Google" id="ProtNLM"/>
    </source>
</evidence>
<evidence type="ECO:0000256" key="2">
    <source>
        <dbReference type="ARBA" id="ARBA00023002"/>
    </source>
</evidence>
<dbReference type="Proteomes" id="UP000663888">
    <property type="component" value="Unassembled WGS sequence"/>
</dbReference>
<dbReference type="Gene3D" id="3.40.50.720">
    <property type="entry name" value="NAD(P)-binding Rossmann-like Domain"/>
    <property type="match status" value="3"/>
</dbReference>
<dbReference type="EMBL" id="CAJMWX010001525">
    <property type="protein sequence ID" value="CAE6494040.1"/>
    <property type="molecule type" value="Genomic_DNA"/>
</dbReference>
<comment type="caution">
    <text evidence="7">The sequence shown here is derived from an EMBL/GenBank/DDBJ whole genome shotgun (WGS) entry which is preliminary data.</text>
</comment>
<keyword evidence="3" id="KW-0520">NAD</keyword>